<reference evidence="1" key="1">
    <citation type="submission" date="2020-08" db="EMBL/GenBank/DDBJ databases">
        <title>Multicomponent nature underlies the extraordinary mechanical properties of spider dragline silk.</title>
        <authorList>
            <person name="Kono N."/>
            <person name="Nakamura H."/>
            <person name="Mori M."/>
            <person name="Yoshida Y."/>
            <person name="Ohtoshi R."/>
            <person name="Malay A.D."/>
            <person name="Moran D.A.P."/>
            <person name="Tomita M."/>
            <person name="Numata K."/>
            <person name="Arakawa K."/>
        </authorList>
    </citation>
    <scope>NUCLEOTIDE SEQUENCE</scope>
</reference>
<gene>
    <name evidence="1" type="ORF">NPIL_427141</name>
</gene>
<dbReference type="EMBL" id="BMAW01030573">
    <property type="protein sequence ID" value="GFU17077.1"/>
    <property type="molecule type" value="Genomic_DNA"/>
</dbReference>
<sequence length="114" mass="12771">MATAKARCAQVRCVAALLRRCGAAGVYGRCWRMPAFVPATSVRLHGERRRGRQAGAYVAFTRALRVRQQRRRVLQKPRACAKSAMAAMSLLRCYTRACLPNVLRHGWQRCLAIG</sequence>
<proteinExistence type="predicted"/>
<organism evidence="1 2">
    <name type="scientific">Nephila pilipes</name>
    <name type="common">Giant wood spider</name>
    <name type="synonym">Nephila maculata</name>
    <dbReference type="NCBI Taxonomy" id="299642"/>
    <lineage>
        <taxon>Eukaryota</taxon>
        <taxon>Metazoa</taxon>
        <taxon>Ecdysozoa</taxon>
        <taxon>Arthropoda</taxon>
        <taxon>Chelicerata</taxon>
        <taxon>Arachnida</taxon>
        <taxon>Araneae</taxon>
        <taxon>Araneomorphae</taxon>
        <taxon>Entelegynae</taxon>
        <taxon>Araneoidea</taxon>
        <taxon>Nephilidae</taxon>
        <taxon>Nephila</taxon>
    </lineage>
</organism>
<protein>
    <submittedName>
        <fullName evidence="1">Uncharacterized protein</fullName>
    </submittedName>
</protein>
<keyword evidence="2" id="KW-1185">Reference proteome</keyword>
<comment type="caution">
    <text evidence="1">The sequence shown here is derived from an EMBL/GenBank/DDBJ whole genome shotgun (WGS) entry which is preliminary data.</text>
</comment>
<dbReference type="Proteomes" id="UP000887013">
    <property type="component" value="Unassembled WGS sequence"/>
</dbReference>
<accession>A0A8X6UI19</accession>
<name>A0A8X6UI19_NEPPI</name>
<evidence type="ECO:0000313" key="2">
    <source>
        <dbReference type="Proteomes" id="UP000887013"/>
    </source>
</evidence>
<evidence type="ECO:0000313" key="1">
    <source>
        <dbReference type="EMBL" id="GFU17077.1"/>
    </source>
</evidence>
<dbReference type="AlphaFoldDB" id="A0A8X6UI19"/>